<evidence type="ECO:0000313" key="2">
    <source>
        <dbReference type="Proteomes" id="UP000237347"/>
    </source>
</evidence>
<proteinExistence type="predicted"/>
<dbReference type="Proteomes" id="UP000237347">
    <property type="component" value="Unassembled WGS sequence"/>
</dbReference>
<sequence length="419" mass="46644">MFVSHSDLWSMPRATTGLCMRSNPRRPGGISGGPHWVKLRPRALYGVASEKNKSPTCTGDELHYGKPRRNHPLLLLSGVATNAIGYDLSPQSSFARYMSSQGFDTWILEVRGAGLSTYRMDFGKDKQPVDAMRDSSAEHGMDGFLEARQNSAIVSQIRDVSQRLVNIIEKGQLPVPEQFLDLQGRFFTRLEEFQKQLDLIVKYDWDFDHYLEEDVPAAMEYIRTHCKPKDGKLLAIGHSMGGILLYAMLSRCCSEGRNFGFTSIATLGSSLDYTTSKSGSKCSCYSNWGIAFCCSSSCISPSLFSVLVEFSSTVPAKLLLQLTTAFQEGGLRDRSGTFFYKDYLRKSNVPVLALAGDQDLICPPEAVYETAKLISEDFVAYKVFGEPRGPHYGHYDLVGVVADQVYPCIIEFLSRNDVI</sequence>
<gene>
    <name evidence="1" type="ORF">CFP56_028327</name>
</gene>
<evidence type="ECO:0008006" key="3">
    <source>
        <dbReference type="Google" id="ProtNLM"/>
    </source>
</evidence>
<dbReference type="EMBL" id="PKMF04000046">
    <property type="protein sequence ID" value="KAK7855356.1"/>
    <property type="molecule type" value="Genomic_DNA"/>
</dbReference>
<evidence type="ECO:0000313" key="1">
    <source>
        <dbReference type="EMBL" id="KAK7855356.1"/>
    </source>
</evidence>
<dbReference type="PANTHER" id="PTHR11005">
    <property type="entry name" value="LYSOSOMAL ACID LIPASE-RELATED"/>
    <property type="match status" value="1"/>
</dbReference>
<accession>A0AAW0LW81</accession>
<dbReference type="AlphaFoldDB" id="A0AAW0LW81"/>
<keyword evidence="2" id="KW-1185">Reference proteome</keyword>
<reference evidence="1 2" key="1">
    <citation type="journal article" date="2018" name="Sci. Data">
        <title>The draft genome sequence of cork oak.</title>
        <authorList>
            <person name="Ramos A.M."/>
            <person name="Usie A."/>
            <person name="Barbosa P."/>
            <person name="Barros P.M."/>
            <person name="Capote T."/>
            <person name="Chaves I."/>
            <person name="Simoes F."/>
            <person name="Abreu I."/>
            <person name="Carrasquinho I."/>
            <person name="Faro C."/>
            <person name="Guimaraes J.B."/>
            <person name="Mendonca D."/>
            <person name="Nobrega F."/>
            <person name="Rodrigues L."/>
            <person name="Saibo N.J.M."/>
            <person name="Varela M.C."/>
            <person name="Egas C."/>
            <person name="Matos J."/>
            <person name="Miguel C.M."/>
            <person name="Oliveira M.M."/>
            <person name="Ricardo C.P."/>
            <person name="Goncalves S."/>
        </authorList>
    </citation>
    <scope>NUCLEOTIDE SEQUENCE [LARGE SCALE GENOMIC DNA]</scope>
    <source>
        <strain evidence="2">cv. HL8</strain>
    </source>
</reference>
<dbReference type="InterPro" id="IPR029058">
    <property type="entry name" value="AB_hydrolase_fold"/>
</dbReference>
<organism evidence="1 2">
    <name type="scientific">Quercus suber</name>
    <name type="common">Cork oak</name>
    <dbReference type="NCBI Taxonomy" id="58331"/>
    <lineage>
        <taxon>Eukaryota</taxon>
        <taxon>Viridiplantae</taxon>
        <taxon>Streptophyta</taxon>
        <taxon>Embryophyta</taxon>
        <taxon>Tracheophyta</taxon>
        <taxon>Spermatophyta</taxon>
        <taxon>Magnoliopsida</taxon>
        <taxon>eudicotyledons</taxon>
        <taxon>Gunneridae</taxon>
        <taxon>Pentapetalae</taxon>
        <taxon>rosids</taxon>
        <taxon>fabids</taxon>
        <taxon>Fagales</taxon>
        <taxon>Fagaceae</taxon>
        <taxon>Quercus</taxon>
    </lineage>
</organism>
<protein>
    <recommendedName>
        <fullName evidence="3">AB hydrolase-1 domain-containing protein</fullName>
    </recommendedName>
</protein>
<name>A0AAW0LW81_QUESU</name>
<dbReference type="Gene3D" id="3.40.50.1820">
    <property type="entry name" value="alpha/beta hydrolase"/>
    <property type="match status" value="2"/>
</dbReference>
<dbReference type="SUPFAM" id="SSF53474">
    <property type="entry name" value="alpha/beta-Hydrolases"/>
    <property type="match status" value="1"/>
</dbReference>
<comment type="caution">
    <text evidence="1">The sequence shown here is derived from an EMBL/GenBank/DDBJ whole genome shotgun (WGS) entry which is preliminary data.</text>
</comment>